<dbReference type="OMA" id="QETHCIV"/>
<sequence>MNELLGWYGYEKVDSRDTQGLNLTHFASKNNSNAAADNNNSANGISPPSSAMEGSDASEDVASHHGGLDSAASRLRPDSVSPCPDGSSDEVARQQQQMVSALSSIVKHPDTPDSPNLPPGCIVCAWCQKVGMKLFTLKTPNGCKAFCSELCFTQCRKLSFKKNKICDWCKHVRHTVNYVDFQDGEQQLQFCGDKCLNQYKMNIFCKETQAHLQMHTHLKEAACKMAATSSVNLITPELWLRDCKTNGNSRSPHETIDIMEEINSDDNISTAPSPSLILESPRPSTPPIKEKKEHKQEQNQAPKEKVPKKSSSKHSPRKNVSEKVHHQSKHHRERKVNGLHNTGESPGNPRQSPIHASPPSHTRSNQITNGSHSLLSPPPLGSVPRPPPYVGPLPPRPCPPVPSPLNMGNIEHGRQPFFQHGVVPPPFQFLAQQQMEAFLRSQHGLDLRSKPPPPLPIPPWVMPPFPQVHVPPPPHIPPSLNSRSPSLSHSSSPVRSHHQSSSHKSSHHGKHKGHNKHTSTFVNNVGTHAANNATSSEISVPPSLLPPVTVMVPFPLILPVPLPIPVPIPIPPEVMEKYGKLKAEEKNSVQNAVKNSHNNKDVDSRSHRKRKHSHESSKHKRKRRESTNFDNPSAKASCKEGNEVNLEVNTIERFYNPLESSSYRISDNTSVDLSRPANTQNFDLEVDSRSYSPLSEAISSNEEEIERTLKNGDKDAFSNVNFS</sequence>
<feature type="region of interest" description="Disordered" evidence="1">
    <location>
        <begin position="32"/>
        <end position="100"/>
    </location>
</feature>
<evidence type="ECO:0000313" key="3">
    <source>
        <dbReference type="Proteomes" id="UP000054359"/>
    </source>
</evidence>
<feature type="compositionally biased region" description="Basic and acidic residues" evidence="1">
    <location>
        <begin position="706"/>
        <end position="716"/>
    </location>
</feature>
<feature type="non-terminal residue" evidence="2">
    <location>
        <position position="723"/>
    </location>
</feature>
<gene>
    <name evidence="2" type="ORF">X975_15983</name>
</gene>
<feature type="region of interest" description="Disordered" evidence="1">
    <location>
        <begin position="472"/>
        <end position="521"/>
    </location>
</feature>
<feature type="compositionally biased region" description="Pro residues" evidence="1">
    <location>
        <begin position="376"/>
        <end position="403"/>
    </location>
</feature>
<feature type="compositionally biased region" description="Basic residues" evidence="1">
    <location>
        <begin position="606"/>
        <end position="624"/>
    </location>
</feature>
<name>A0A087SYA7_STEMI</name>
<accession>A0A087SYA7</accession>
<feature type="compositionally biased region" description="Basic and acidic residues" evidence="1">
    <location>
        <begin position="288"/>
        <end position="307"/>
    </location>
</feature>
<feature type="region of interest" description="Disordered" evidence="1">
    <location>
        <begin position="265"/>
        <end position="403"/>
    </location>
</feature>
<reference evidence="2 3" key="1">
    <citation type="submission" date="2013-11" db="EMBL/GenBank/DDBJ databases">
        <title>Genome sequencing of Stegodyphus mimosarum.</title>
        <authorList>
            <person name="Bechsgaard J."/>
        </authorList>
    </citation>
    <scope>NUCLEOTIDE SEQUENCE [LARGE SCALE GENOMIC DNA]</scope>
</reference>
<feature type="compositionally biased region" description="Polar residues" evidence="1">
    <location>
        <begin position="359"/>
        <end position="372"/>
    </location>
</feature>
<evidence type="ECO:0000313" key="2">
    <source>
        <dbReference type="EMBL" id="KFM57846.1"/>
    </source>
</evidence>
<dbReference type="OrthoDB" id="6250723at2759"/>
<feature type="compositionally biased region" description="Polar residues" evidence="1">
    <location>
        <begin position="339"/>
        <end position="351"/>
    </location>
</feature>
<dbReference type="GO" id="GO:0048513">
    <property type="term" value="P:animal organ development"/>
    <property type="evidence" value="ECO:0007669"/>
    <property type="project" value="TreeGrafter"/>
</dbReference>
<evidence type="ECO:0000256" key="1">
    <source>
        <dbReference type="SAM" id="MobiDB-lite"/>
    </source>
</evidence>
<feature type="region of interest" description="Disordered" evidence="1">
    <location>
        <begin position="690"/>
        <end position="723"/>
    </location>
</feature>
<feature type="compositionally biased region" description="Basic residues" evidence="1">
    <location>
        <begin position="495"/>
        <end position="517"/>
    </location>
</feature>
<dbReference type="EMBL" id="KK112514">
    <property type="protein sequence ID" value="KFM57846.1"/>
    <property type="molecule type" value="Genomic_DNA"/>
</dbReference>
<feature type="compositionally biased region" description="Low complexity" evidence="1">
    <location>
        <begin position="478"/>
        <end position="494"/>
    </location>
</feature>
<dbReference type="PANTHER" id="PTHR23186:SF4">
    <property type="entry name" value="GH22790P"/>
    <property type="match status" value="1"/>
</dbReference>
<dbReference type="STRING" id="407821.A0A087SYA7"/>
<feature type="compositionally biased region" description="Basic residues" evidence="1">
    <location>
        <begin position="308"/>
        <end position="317"/>
    </location>
</feature>
<protein>
    <submittedName>
        <fullName evidence="2">Sine oculis-binding protein-like protein</fullName>
    </submittedName>
</protein>
<feature type="compositionally biased region" description="Low complexity" evidence="1">
    <location>
        <begin position="32"/>
        <end position="43"/>
    </location>
</feature>
<dbReference type="Pfam" id="PF15279">
    <property type="entry name" value="SOBP"/>
    <property type="match status" value="1"/>
</dbReference>
<dbReference type="GO" id="GO:0005634">
    <property type="term" value="C:nucleus"/>
    <property type="evidence" value="ECO:0007669"/>
    <property type="project" value="TreeGrafter"/>
</dbReference>
<dbReference type="Proteomes" id="UP000054359">
    <property type="component" value="Unassembled WGS sequence"/>
</dbReference>
<dbReference type="InterPro" id="IPR026092">
    <property type="entry name" value="RAI2/SOBP"/>
</dbReference>
<keyword evidence="3" id="KW-1185">Reference proteome</keyword>
<organism evidence="2 3">
    <name type="scientific">Stegodyphus mimosarum</name>
    <name type="common">African social velvet spider</name>
    <dbReference type="NCBI Taxonomy" id="407821"/>
    <lineage>
        <taxon>Eukaryota</taxon>
        <taxon>Metazoa</taxon>
        <taxon>Ecdysozoa</taxon>
        <taxon>Arthropoda</taxon>
        <taxon>Chelicerata</taxon>
        <taxon>Arachnida</taxon>
        <taxon>Araneae</taxon>
        <taxon>Araneomorphae</taxon>
        <taxon>Entelegynae</taxon>
        <taxon>Eresoidea</taxon>
        <taxon>Eresidae</taxon>
        <taxon>Stegodyphus</taxon>
    </lineage>
</organism>
<feature type="region of interest" description="Disordered" evidence="1">
    <location>
        <begin position="590"/>
        <end position="638"/>
    </location>
</feature>
<proteinExistence type="predicted"/>
<dbReference type="PANTHER" id="PTHR23186">
    <property type="entry name" value="RETINOIC ACID-INDUCED PROTEIN 2"/>
    <property type="match status" value="1"/>
</dbReference>
<dbReference type="AlphaFoldDB" id="A0A087SYA7"/>